<dbReference type="VEuPathDB" id="FungiDB:ACJ73_09880"/>
<evidence type="ECO:0000313" key="2">
    <source>
        <dbReference type="Proteomes" id="UP000242791"/>
    </source>
</evidence>
<proteinExistence type="predicted"/>
<accession>A0A1J9Q2R7</accession>
<feature type="non-terminal residue" evidence="1">
    <location>
        <position position="1"/>
    </location>
</feature>
<dbReference type="Proteomes" id="UP000242791">
    <property type="component" value="Unassembled WGS sequence"/>
</dbReference>
<dbReference type="AlphaFoldDB" id="A0A1J9Q2R7"/>
<reference evidence="1 2" key="1">
    <citation type="submission" date="2015-08" db="EMBL/GenBank/DDBJ databases">
        <title>Emmonsia species relationships and genome sequence.</title>
        <authorList>
            <person name="Cuomo C.A."/>
            <person name="Schwartz I.S."/>
            <person name="Kenyon C."/>
            <person name="De Hoog G.S."/>
            <person name="Govender N.P."/>
            <person name="Botha A."/>
            <person name="Moreno L."/>
            <person name="De Vries M."/>
            <person name="Munoz J.F."/>
            <person name="Stielow J.B."/>
        </authorList>
    </citation>
    <scope>NUCLEOTIDE SEQUENCE [LARGE SCALE GENOMIC DNA]</scope>
    <source>
        <strain evidence="1 2">EI222</strain>
    </source>
</reference>
<gene>
    <name evidence="1" type="ORF">ACJ73_09880</name>
</gene>
<name>A0A1J9Q2R7_9EURO</name>
<keyword evidence="2" id="KW-1185">Reference proteome</keyword>
<evidence type="ECO:0000313" key="1">
    <source>
        <dbReference type="EMBL" id="OJD10228.1"/>
    </source>
</evidence>
<dbReference type="EMBL" id="LGTZ01003089">
    <property type="protein sequence ID" value="OJD10228.1"/>
    <property type="molecule type" value="Genomic_DNA"/>
</dbReference>
<protein>
    <submittedName>
        <fullName evidence="1">Uncharacterized protein</fullName>
    </submittedName>
</protein>
<comment type="caution">
    <text evidence="1">The sequence shown here is derived from an EMBL/GenBank/DDBJ whole genome shotgun (WGS) entry which is preliminary data.</text>
</comment>
<sequence>QVQLELTSSRIDNFHRICATVGSAEQPQEESAILPVKRKRQFTVRFDGRPSKRNCQHDKHNDKHEKLQTLSQYISPQYRPSNSVLITGLIRRQLQPEARQPDKALNVPIQNQTPAIPPSANFSIAQRDTPGDEFFRSSQPFDPPPDNQGFGDDEIMRNLVNCSGFDWNLLDPLLDSHVIDSDTVGGNPAIQALGSSAEMPGVQSVDSGIMTQTSIFS</sequence>
<organism evidence="1 2">
    <name type="scientific">Blastomyces percursus</name>
    <dbReference type="NCBI Taxonomy" id="1658174"/>
    <lineage>
        <taxon>Eukaryota</taxon>
        <taxon>Fungi</taxon>
        <taxon>Dikarya</taxon>
        <taxon>Ascomycota</taxon>
        <taxon>Pezizomycotina</taxon>
        <taxon>Eurotiomycetes</taxon>
        <taxon>Eurotiomycetidae</taxon>
        <taxon>Onygenales</taxon>
        <taxon>Ajellomycetaceae</taxon>
        <taxon>Blastomyces</taxon>
    </lineage>
</organism>